<protein>
    <submittedName>
        <fullName evidence="1">Uncharacterized protein</fullName>
    </submittedName>
</protein>
<name>A0A3B0J6L7_9RICK</name>
<proteinExistence type="predicted"/>
<dbReference type="AlphaFoldDB" id="A0A3B0J6L7"/>
<reference evidence="1" key="1">
    <citation type="submission" date="2018-04" db="EMBL/GenBank/DDBJ databases">
        <authorList>
            <person name="Go L.Y."/>
            <person name="Mitchell J.A."/>
        </authorList>
    </citation>
    <scope>NUCLEOTIDE SEQUENCE</scope>
    <source>
        <strain evidence="1">WBAD</strain>
    </source>
</reference>
<gene>
    <name evidence="1" type="ORF">WBAD_0044</name>
</gene>
<sequence>MVIPTQNSNSLTFQARNLSHICHKNCEEAFNETDKPLCKARCDFFFPVPEPRAQISEKLIDIANNLRFESAQLSSMADEIDAYNSMSI</sequence>
<accession>A0A3B0J6L7</accession>
<dbReference type="EMBL" id="OUNE01000007">
    <property type="protein sequence ID" value="SPP32713.1"/>
    <property type="molecule type" value="Genomic_DNA"/>
</dbReference>
<evidence type="ECO:0000313" key="1">
    <source>
        <dbReference type="EMBL" id="SPP32713.1"/>
    </source>
</evidence>
<organism evidence="1">
    <name type="scientific">Wolbachia endosymbiont of Aleurodicus dispersus</name>
    <dbReference type="NCBI Taxonomy" id="1288877"/>
    <lineage>
        <taxon>Bacteria</taxon>
        <taxon>Pseudomonadati</taxon>
        <taxon>Pseudomonadota</taxon>
        <taxon>Alphaproteobacteria</taxon>
        <taxon>Rickettsiales</taxon>
        <taxon>Anaplasmataceae</taxon>
        <taxon>Wolbachieae</taxon>
        <taxon>Wolbachia</taxon>
    </lineage>
</organism>